<dbReference type="InterPro" id="IPR016163">
    <property type="entry name" value="Ald_DH_C"/>
</dbReference>
<dbReference type="Gene3D" id="3.40.605.10">
    <property type="entry name" value="Aldehyde Dehydrogenase, Chain A, domain 1"/>
    <property type="match status" value="1"/>
</dbReference>
<dbReference type="KEGG" id="euz:DVS28_a2044"/>
<dbReference type="FunFam" id="3.40.605.10:FF:000007">
    <property type="entry name" value="NAD/NADP-dependent betaine aldehyde dehydrogenase"/>
    <property type="match status" value="1"/>
</dbReference>
<evidence type="ECO:0000256" key="2">
    <source>
        <dbReference type="ARBA" id="ARBA00023002"/>
    </source>
</evidence>
<dbReference type="Proteomes" id="UP000264006">
    <property type="component" value="Chromosome"/>
</dbReference>
<evidence type="ECO:0000256" key="3">
    <source>
        <dbReference type="SAM" id="MobiDB-lite"/>
    </source>
</evidence>
<protein>
    <submittedName>
        <fullName evidence="5">Aldehyde dehydrogenase</fullName>
    </submittedName>
</protein>
<dbReference type="Pfam" id="PF00171">
    <property type="entry name" value="Aldedh"/>
    <property type="match status" value="1"/>
</dbReference>
<feature type="domain" description="Aldehyde dehydrogenase" evidence="4">
    <location>
        <begin position="3"/>
        <end position="454"/>
    </location>
</feature>
<dbReference type="FunFam" id="3.40.309.10:FF:000009">
    <property type="entry name" value="Aldehyde dehydrogenase A"/>
    <property type="match status" value="1"/>
</dbReference>
<dbReference type="InterPro" id="IPR015590">
    <property type="entry name" value="Aldehyde_DH_dom"/>
</dbReference>
<organism evidence="5 6">
    <name type="scientific">Euzebya pacifica</name>
    <dbReference type="NCBI Taxonomy" id="1608957"/>
    <lineage>
        <taxon>Bacteria</taxon>
        <taxon>Bacillati</taxon>
        <taxon>Actinomycetota</taxon>
        <taxon>Nitriliruptoria</taxon>
        <taxon>Euzebyales</taxon>
    </lineage>
</organism>
<accession>A0A346XWY2</accession>
<dbReference type="PANTHER" id="PTHR11699">
    <property type="entry name" value="ALDEHYDE DEHYDROGENASE-RELATED"/>
    <property type="match status" value="1"/>
</dbReference>
<name>A0A346XWY2_9ACTN</name>
<sequence>MEPIEVRSPANGTLLARVDRDDESSVSRKVEATARAQKQWAALSPMDRAERLLAVAADTSAELEQLVVALVQEQGKTRKEARMELKRYVGPFIQYAGMATGADGQHVDLGGGVEGLVKRRPVGVVAGIVPWNFPASLFGTKLAPALAAGCGFVVKPAESTSVITRELADIVSRHVPEGLVQVVVGGAEVGDALVRHPSVARIAFTGSTAVGKRVGAASGGELKRVSLELGGCDPFVVLDAVDVRATTRALMGTRFYNAGQVCVAPKRLIAHEAVADELIDALTDRLERIVVGDGLEEGTTMGPLHTQAGREHLEQQIEDAVNRGATLVGGGRPDDRATEKGWFLRPALLLDPQPGARVRQEETFGPVLSVVRVSDEAEAIAVANETPYGLGASVWGTDHGAALRVADAMDAGYVWVNTLGRVYDELPFGGVKQSGFGREHGRDALLSYTEARTVVQRVPTR</sequence>
<evidence type="ECO:0000259" key="4">
    <source>
        <dbReference type="Pfam" id="PF00171"/>
    </source>
</evidence>
<dbReference type="InterPro" id="IPR016160">
    <property type="entry name" value="Ald_DH_CS_CYS"/>
</dbReference>
<dbReference type="OrthoDB" id="6882680at2"/>
<feature type="compositionally biased region" description="Basic and acidic residues" evidence="3">
    <location>
        <begin position="17"/>
        <end position="26"/>
    </location>
</feature>
<dbReference type="InterPro" id="IPR016161">
    <property type="entry name" value="Ald_DH/histidinol_DH"/>
</dbReference>
<dbReference type="RefSeq" id="WP_114591339.1">
    <property type="nucleotide sequence ID" value="NZ_CP031165.1"/>
</dbReference>
<keyword evidence="2" id="KW-0560">Oxidoreductase</keyword>
<dbReference type="PROSITE" id="PS00070">
    <property type="entry name" value="ALDEHYDE_DEHYDR_CYS"/>
    <property type="match status" value="1"/>
</dbReference>
<dbReference type="GO" id="GO:0016620">
    <property type="term" value="F:oxidoreductase activity, acting on the aldehyde or oxo group of donors, NAD or NADP as acceptor"/>
    <property type="evidence" value="ECO:0007669"/>
    <property type="project" value="InterPro"/>
</dbReference>
<dbReference type="EMBL" id="CP031165">
    <property type="protein sequence ID" value="AXV06729.1"/>
    <property type="molecule type" value="Genomic_DNA"/>
</dbReference>
<gene>
    <name evidence="5" type="ORF">DVS28_a2044</name>
</gene>
<dbReference type="SUPFAM" id="SSF53720">
    <property type="entry name" value="ALDH-like"/>
    <property type="match status" value="1"/>
</dbReference>
<feature type="region of interest" description="Disordered" evidence="3">
    <location>
        <begin position="1"/>
        <end position="26"/>
    </location>
</feature>
<evidence type="ECO:0000313" key="6">
    <source>
        <dbReference type="Proteomes" id="UP000264006"/>
    </source>
</evidence>
<dbReference type="Gene3D" id="3.40.309.10">
    <property type="entry name" value="Aldehyde Dehydrogenase, Chain A, domain 2"/>
    <property type="match status" value="1"/>
</dbReference>
<proteinExistence type="inferred from homology"/>
<evidence type="ECO:0000313" key="5">
    <source>
        <dbReference type="EMBL" id="AXV06729.1"/>
    </source>
</evidence>
<keyword evidence="6" id="KW-1185">Reference proteome</keyword>
<dbReference type="AlphaFoldDB" id="A0A346XWY2"/>
<evidence type="ECO:0000256" key="1">
    <source>
        <dbReference type="ARBA" id="ARBA00009986"/>
    </source>
</evidence>
<reference evidence="5 6" key="1">
    <citation type="submission" date="2018-09" db="EMBL/GenBank/DDBJ databases">
        <title>Complete genome sequence of Euzebya sp. DY32-46 isolated from seawater of Pacific Ocean.</title>
        <authorList>
            <person name="Xu L."/>
            <person name="Wu Y.-H."/>
            <person name="Xu X.-W."/>
        </authorList>
    </citation>
    <scope>NUCLEOTIDE SEQUENCE [LARGE SCALE GENOMIC DNA]</scope>
    <source>
        <strain evidence="5 6">DY32-46</strain>
    </source>
</reference>
<comment type="similarity">
    <text evidence="1">Belongs to the aldehyde dehydrogenase family.</text>
</comment>
<dbReference type="InterPro" id="IPR016162">
    <property type="entry name" value="Ald_DH_N"/>
</dbReference>